<feature type="compositionally biased region" description="Pro residues" evidence="7">
    <location>
        <begin position="37"/>
        <end position="53"/>
    </location>
</feature>
<dbReference type="OrthoDB" id="5411533at2759"/>
<dbReference type="GO" id="GO:0000381">
    <property type="term" value="P:regulation of alternative mRNA splicing, via spliceosome"/>
    <property type="evidence" value="ECO:0007669"/>
    <property type="project" value="TreeGrafter"/>
</dbReference>
<keyword evidence="3 6" id="KW-0694">RNA-binding</keyword>
<proteinExistence type="predicted"/>
<keyword evidence="10" id="KW-1185">Reference proteome</keyword>
<dbReference type="GO" id="GO:0006376">
    <property type="term" value="P:mRNA splice site recognition"/>
    <property type="evidence" value="ECO:0007669"/>
    <property type="project" value="TreeGrafter"/>
</dbReference>
<evidence type="ECO:0000256" key="5">
    <source>
        <dbReference type="ARBA" id="ARBA00023242"/>
    </source>
</evidence>
<name>A0A1Y2HWS5_9FUNG</name>
<dbReference type="InterPro" id="IPR035979">
    <property type="entry name" value="RBD_domain_sf"/>
</dbReference>
<dbReference type="CDD" id="cd12374">
    <property type="entry name" value="RRM_UHM_SPF45_PUF60"/>
    <property type="match status" value="1"/>
</dbReference>
<feature type="compositionally biased region" description="Low complexity" evidence="7">
    <location>
        <begin position="54"/>
        <end position="67"/>
    </location>
</feature>
<evidence type="ECO:0000259" key="8">
    <source>
        <dbReference type="PROSITE" id="PS50102"/>
    </source>
</evidence>
<protein>
    <recommendedName>
        <fullName evidence="8">RRM domain-containing protein</fullName>
    </recommendedName>
</protein>
<organism evidence="9 10">
    <name type="scientific">Catenaria anguillulae PL171</name>
    <dbReference type="NCBI Taxonomy" id="765915"/>
    <lineage>
        <taxon>Eukaryota</taxon>
        <taxon>Fungi</taxon>
        <taxon>Fungi incertae sedis</taxon>
        <taxon>Blastocladiomycota</taxon>
        <taxon>Blastocladiomycetes</taxon>
        <taxon>Blastocladiales</taxon>
        <taxon>Catenariaceae</taxon>
        <taxon>Catenaria</taxon>
    </lineage>
</organism>
<dbReference type="SUPFAM" id="SSF54928">
    <property type="entry name" value="RNA-binding domain, RBD"/>
    <property type="match status" value="2"/>
</dbReference>
<reference evidence="9 10" key="1">
    <citation type="submission" date="2016-07" db="EMBL/GenBank/DDBJ databases">
        <title>Pervasive Adenine N6-methylation of Active Genes in Fungi.</title>
        <authorList>
            <consortium name="DOE Joint Genome Institute"/>
            <person name="Mondo S.J."/>
            <person name="Dannebaum R.O."/>
            <person name="Kuo R.C."/>
            <person name="Labutti K."/>
            <person name="Haridas S."/>
            <person name="Kuo A."/>
            <person name="Salamov A."/>
            <person name="Ahrendt S.R."/>
            <person name="Lipzen A."/>
            <person name="Sullivan W."/>
            <person name="Andreopoulos W.B."/>
            <person name="Clum A."/>
            <person name="Lindquist E."/>
            <person name="Daum C."/>
            <person name="Ramamoorthy G.K."/>
            <person name="Gryganskyi A."/>
            <person name="Culley D."/>
            <person name="Magnuson J.K."/>
            <person name="James T.Y."/>
            <person name="O'Malley M.A."/>
            <person name="Stajich J.E."/>
            <person name="Spatafora J.W."/>
            <person name="Visel A."/>
            <person name="Grigoriev I.V."/>
        </authorList>
    </citation>
    <scope>NUCLEOTIDE SEQUENCE [LARGE SCALE GENOMIC DNA]</scope>
    <source>
        <strain evidence="9 10">PL171</strain>
    </source>
</reference>
<sequence>MRGRGYSRSPPPRGRGYSRSRSPPPYYGRRPRGYSRSPPPPPRGYSRSPPPPSHRGYSPGPPSAARRAPIDRKPAALVTPVINRTINRIYVGNIPQSVSEQTVRAVFSRFGYVKELSMTRDVDLNTHKGWCFIEFDAPESAMGSIVYMNGFELEGRPLKVNHTNAFNEHIWRHFSAKLPNRIYFANVHPLLTEEDMRELFEPFGTLENFSLCPDILTFRHKGYGFAEYATESQANAAVRYLNRLAYENTPDEMLYVTATLVGGPFPEGMGALSRFPRPRASLPPLPAGPKPVLPKVIPEPASAVLLMRNMVGPDDVDEYLKEDVLEECGKYGKIKDVVIHVNSAMVVGSDGKESGVRVFVLYESVAEREAAEKVMNGRFFGGRLVAAGEYSLSKFENGEYEA</sequence>
<feature type="region of interest" description="Disordered" evidence="7">
    <location>
        <begin position="1"/>
        <end position="72"/>
    </location>
</feature>
<keyword evidence="2" id="KW-0507">mRNA processing</keyword>
<dbReference type="InterPro" id="IPR000504">
    <property type="entry name" value="RRM_dom"/>
</dbReference>
<keyword evidence="5" id="KW-0539">Nucleus</keyword>
<dbReference type="PANTHER" id="PTHR47330:SF1">
    <property type="entry name" value="POLY(U)-BINDING-SPLICING FACTOR PUF60"/>
    <property type="match status" value="1"/>
</dbReference>
<dbReference type="Pfam" id="PF00076">
    <property type="entry name" value="RRM_1"/>
    <property type="match status" value="2"/>
</dbReference>
<evidence type="ECO:0000313" key="10">
    <source>
        <dbReference type="Proteomes" id="UP000193411"/>
    </source>
</evidence>
<dbReference type="SMART" id="SM00360">
    <property type="entry name" value="RRM"/>
    <property type="match status" value="3"/>
</dbReference>
<dbReference type="InterPro" id="IPR003954">
    <property type="entry name" value="RRM_euk-type"/>
</dbReference>
<feature type="domain" description="RRM" evidence="8">
    <location>
        <begin position="87"/>
        <end position="165"/>
    </location>
</feature>
<accession>A0A1Y2HWS5</accession>
<feature type="compositionally biased region" description="Low complexity" evidence="7">
    <location>
        <begin position="1"/>
        <end position="21"/>
    </location>
</feature>
<dbReference type="PROSITE" id="PS50102">
    <property type="entry name" value="RRM"/>
    <property type="match status" value="2"/>
</dbReference>
<comment type="subcellular location">
    <subcellularLocation>
        <location evidence="1">Nucleus</location>
    </subcellularLocation>
</comment>
<feature type="domain" description="RRM" evidence="8">
    <location>
        <begin position="180"/>
        <end position="261"/>
    </location>
</feature>
<evidence type="ECO:0000256" key="2">
    <source>
        <dbReference type="ARBA" id="ARBA00022664"/>
    </source>
</evidence>
<comment type="caution">
    <text evidence="9">The sequence shown here is derived from an EMBL/GenBank/DDBJ whole genome shotgun (WGS) entry which is preliminary data.</text>
</comment>
<evidence type="ECO:0000256" key="7">
    <source>
        <dbReference type="SAM" id="MobiDB-lite"/>
    </source>
</evidence>
<dbReference type="InterPro" id="IPR012677">
    <property type="entry name" value="Nucleotide-bd_a/b_plait_sf"/>
</dbReference>
<evidence type="ECO:0000256" key="3">
    <source>
        <dbReference type="ARBA" id="ARBA00022884"/>
    </source>
</evidence>
<evidence type="ECO:0000256" key="6">
    <source>
        <dbReference type="PROSITE-ProRule" id="PRU00176"/>
    </source>
</evidence>
<dbReference type="Gene3D" id="3.30.70.330">
    <property type="match status" value="3"/>
</dbReference>
<dbReference type="PANTHER" id="PTHR47330">
    <property type="entry name" value="POLY(U)-BINDING-SPLICING FACTOR PUF60-B-RELATED"/>
    <property type="match status" value="1"/>
</dbReference>
<dbReference type="Proteomes" id="UP000193411">
    <property type="component" value="Unassembled WGS sequence"/>
</dbReference>
<dbReference type="GO" id="GO:0000380">
    <property type="term" value="P:alternative mRNA splicing, via spliceosome"/>
    <property type="evidence" value="ECO:0007669"/>
    <property type="project" value="TreeGrafter"/>
</dbReference>
<dbReference type="AlphaFoldDB" id="A0A1Y2HWS5"/>
<dbReference type="GO" id="GO:0071011">
    <property type="term" value="C:precatalytic spliceosome"/>
    <property type="evidence" value="ECO:0007669"/>
    <property type="project" value="TreeGrafter"/>
</dbReference>
<keyword evidence="4" id="KW-0508">mRNA splicing</keyword>
<evidence type="ECO:0000313" key="9">
    <source>
        <dbReference type="EMBL" id="ORZ38969.1"/>
    </source>
</evidence>
<dbReference type="InterPro" id="IPR051974">
    <property type="entry name" value="PUF60_regulator"/>
</dbReference>
<dbReference type="GO" id="GO:0003723">
    <property type="term" value="F:RNA binding"/>
    <property type="evidence" value="ECO:0007669"/>
    <property type="project" value="UniProtKB-UniRule"/>
</dbReference>
<evidence type="ECO:0000256" key="1">
    <source>
        <dbReference type="ARBA" id="ARBA00004123"/>
    </source>
</evidence>
<dbReference type="SMART" id="SM00361">
    <property type="entry name" value="RRM_1"/>
    <property type="match status" value="2"/>
</dbReference>
<evidence type="ECO:0000256" key="4">
    <source>
        <dbReference type="ARBA" id="ARBA00023187"/>
    </source>
</evidence>
<dbReference type="FunFam" id="3.30.70.330:FF:000382">
    <property type="entry name" value="G-patch domain-containing protein"/>
    <property type="match status" value="1"/>
</dbReference>
<gene>
    <name evidence="9" type="ORF">BCR44DRAFT_117910</name>
</gene>
<dbReference type="EMBL" id="MCFL01000007">
    <property type="protein sequence ID" value="ORZ38969.1"/>
    <property type="molecule type" value="Genomic_DNA"/>
</dbReference>
<dbReference type="STRING" id="765915.A0A1Y2HWS5"/>
<dbReference type="GO" id="GO:0071013">
    <property type="term" value="C:catalytic step 2 spliceosome"/>
    <property type="evidence" value="ECO:0007669"/>
    <property type="project" value="TreeGrafter"/>
</dbReference>